<keyword evidence="1" id="KW-0812">Transmembrane</keyword>
<comment type="caution">
    <text evidence="2">The sequence shown here is derived from an EMBL/GenBank/DDBJ whole genome shotgun (WGS) entry which is preliminary data.</text>
</comment>
<keyword evidence="1" id="KW-1133">Transmembrane helix</keyword>
<protein>
    <recommendedName>
        <fullName evidence="4">Pilus assembly protein</fullName>
    </recommendedName>
</protein>
<evidence type="ECO:0000313" key="2">
    <source>
        <dbReference type="EMBL" id="GHE86146.1"/>
    </source>
</evidence>
<evidence type="ECO:0008006" key="4">
    <source>
        <dbReference type="Google" id="ProtNLM"/>
    </source>
</evidence>
<evidence type="ECO:0000313" key="3">
    <source>
        <dbReference type="Proteomes" id="UP000609802"/>
    </source>
</evidence>
<keyword evidence="3" id="KW-1185">Reference proteome</keyword>
<proteinExistence type="predicted"/>
<keyword evidence="1" id="KW-0472">Membrane</keyword>
<organism evidence="2 3">
    <name type="scientific">Aliiroseovarius zhejiangensis</name>
    <dbReference type="NCBI Taxonomy" id="1632025"/>
    <lineage>
        <taxon>Bacteria</taxon>
        <taxon>Pseudomonadati</taxon>
        <taxon>Pseudomonadota</taxon>
        <taxon>Alphaproteobacteria</taxon>
        <taxon>Rhodobacterales</taxon>
        <taxon>Paracoccaceae</taxon>
        <taxon>Aliiroseovarius</taxon>
    </lineage>
</organism>
<evidence type="ECO:0000256" key="1">
    <source>
        <dbReference type="SAM" id="Phobius"/>
    </source>
</evidence>
<name>A0ABQ3IMM8_9RHOB</name>
<dbReference type="Proteomes" id="UP000609802">
    <property type="component" value="Unassembled WGS sequence"/>
</dbReference>
<dbReference type="RefSeq" id="WP_191284615.1">
    <property type="nucleotide sequence ID" value="NZ_BNCH01000001.1"/>
</dbReference>
<gene>
    <name evidence="2" type="ORF">GCM10016455_01990</name>
</gene>
<dbReference type="EMBL" id="BNCH01000001">
    <property type="protein sequence ID" value="GHE86146.1"/>
    <property type="molecule type" value="Genomic_DNA"/>
</dbReference>
<accession>A0ABQ3IMM8</accession>
<reference evidence="3" key="1">
    <citation type="journal article" date="2019" name="Int. J. Syst. Evol. Microbiol.">
        <title>The Global Catalogue of Microorganisms (GCM) 10K type strain sequencing project: providing services to taxonomists for standard genome sequencing and annotation.</title>
        <authorList>
            <consortium name="The Broad Institute Genomics Platform"/>
            <consortium name="The Broad Institute Genome Sequencing Center for Infectious Disease"/>
            <person name="Wu L."/>
            <person name="Ma J."/>
        </authorList>
    </citation>
    <scope>NUCLEOTIDE SEQUENCE [LARGE SCALE GENOMIC DNA]</scope>
    <source>
        <strain evidence="3">KCTC 42443</strain>
    </source>
</reference>
<sequence>MFSNLMTLLASGGRTVRRARAGLRKFARVEAASITVESVIILPILLFGLMATYTYFEAYRRQSLALKANYAIADYLSRLHSFDRTTLEGLDELFEYMSGTREGSWVRVTVVECNLSPTRCNDEYPRELGKGLSKTSFNSGIYNHTRTTMREYLGPHIPKMYRGEKLIVVETVAKYVPPFPVRWTGIYPRDLVNVTVTSPREYDGLCWKAQPDDCPLPPTS</sequence>
<feature type="transmembrane region" description="Helical" evidence="1">
    <location>
        <begin position="34"/>
        <end position="56"/>
    </location>
</feature>